<dbReference type="SUPFAM" id="SSF50630">
    <property type="entry name" value="Acid proteases"/>
    <property type="match status" value="1"/>
</dbReference>
<dbReference type="Proteomes" id="UP001226434">
    <property type="component" value="Unassembled WGS sequence"/>
</dbReference>
<dbReference type="InterPro" id="IPR021109">
    <property type="entry name" value="Peptidase_aspartic_dom_sf"/>
</dbReference>
<evidence type="ECO:0000313" key="2">
    <source>
        <dbReference type="EMBL" id="MDI3319796.1"/>
    </source>
</evidence>
<keyword evidence="1" id="KW-0732">Signal</keyword>
<evidence type="ECO:0000256" key="1">
    <source>
        <dbReference type="SAM" id="SignalP"/>
    </source>
</evidence>
<gene>
    <name evidence="2" type="ORF">QJ048_08435</name>
</gene>
<dbReference type="GO" id="GO:0008233">
    <property type="term" value="F:peptidase activity"/>
    <property type="evidence" value="ECO:0007669"/>
    <property type="project" value="UniProtKB-KW"/>
</dbReference>
<reference evidence="2 3" key="1">
    <citation type="submission" date="2023-05" db="EMBL/GenBank/DDBJ databases">
        <title>Genome sequence of Pinibacter sp. MAH-24.</title>
        <authorList>
            <person name="Huq M.A."/>
        </authorList>
    </citation>
    <scope>NUCLEOTIDE SEQUENCE [LARGE SCALE GENOMIC DNA]</scope>
    <source>
        <strain evidence="2 3">MAH-24</strain>
    </source>
</reference>
<feature type="signal peptide" evidence="1">
    <location>
        <begin position="1"/>
        <end position="27"/>
    </location>
</feature>
<name>A0ABT6RB54_9BACT</name>
<dbReference type="RefSeq" id="WP_282333898.1">
    <property type="nucleotide sequence ID" value="NZ_JASBRG010000005.1"/>
</dbReference>
<protein>
    <submittedName>
        <fullName evidence="2">Aspartyl protease family protein</fullName>
    </submittedName>
</protein>
<evidence type="ECO:0000313" key="3">
    <source>
        <dbReference type="Proteomes" id="UP001226434"/>
    </source>
</evidence>
<dbReference type="Pfam" id="PF13650">
    <property type="entry name" value="Asp_protease_2"/>
    <property type="match status" value="1"/>
</dbReference>
<dbReference type="Gene3D" id="2.40.70.10">
    <property type="entry name" value="Acid Proteases"/>
    <property type="match status" value="1"/>
</dbReference>
<keyword evidence="2" id="KW-0378">Hydrolase</keyword>
<feature type="chain" id="PRO_5046037804" evidence="1">
    <location>
        <begin position="28"/>
        <end position="501"/>
    </location>
</feature>
<accession>A0ABT6RB54</accession>
<keyword evidence="3" id="KW-1185">Reference proteome</keyword>
<dbReference type="EMBL" id="JASBRG010000005">
    <property type="protein sequence ID" value="MDI3319796.1"/>
    <property type="molecule type" value="Genomic_DNA"/>
</dbReference>
<keyword evidence="2" id="KW-0645">Protease</keyword>
<dbReference type="GO" id="GO:0006508">
    <property type="term" value="P:proteolysis"/>
    <property type="evidence" value="ECO:0007669"/>
    <property type="project" value="UniProtKB-KW"/>
</dbReference>
<proteinExistence type="predicted"/>
<sequence length="501" mass="55116">MLVHLFRRKMFLLLFVALAVLTSVGSAQKTFIPDSLVSALNRSFQTRDASVYRLFLASDFSVGVYSRPSAEGVLQNIAEHFSLDSLRLKTMVTSGEKKRMVLQGFSEGKSIETAAWLNDRNELLYVDLFDQLCGVDKYQRSILKARIPFQMVNGFIVVTARLNQSSRPLRLMFDTGADGMALKKSVADSLGLVKSRRQNTSVVGASMEVSISSDNTLHLDTLTIPKNNIALFESIGGGLDGILGNTLARRFITKVDFDKMVIELYNFGNYAFEKEGTTVAVRLANGVPVVPGILKVGTQEAGADFVFDTGAGYYLVGFGPFVENHQLLTSGFLPYSSGTTVSLGHASTSVTGDFDKLNLGSLELKHFPGVLQVYETGDEKWAGDRAGSLGIKMLHRFNFTLDLGRQLVHFTPNKASGLPYDFVLNGVYFTFNEKEQLVVESVTNENMAQKILRGDVVVSINNLEAAQLVTNPEKINLLLSAPEKGYTLQLQRRDSVQSLQL</sequence>
<organism evidence="2 3">
    <name type="scientific">Pinibacter soli</name>
    <dbReference type="NCBI Taxonomy" id="3044211"/>
    <lineage>
        <taxon>Bacteria</taxon>
        <taxon>Pseudomonadati</taxon>
        <taxon>Bacteroidota</taxon>
        <taxon>Chitinophagia</taxon>
        <taxon>Chitinophagales</taxon>
        <taxon>Chitinophagaceae</taxon>
        <taxon>Pinibacter</taxon>
    </lineage>
</organism>
<comment type="caution">
    <text evidence="2">The sequence shown here is derived from an EMBL/GenBank/DDBJ whole genome shotgun (WGS) entry which is preliminary data.</text>
</comment>